<dbReference type="AlphaFoldDB" id="A0A1G6I4H7"/>
<evidence type="ECO:0000259" key="1">
    <source>
        <dbReference type="Pfam" id="PF22148"/>
    </source>
</evidence>
<accession>A0A1G6I4H7</accession>
<dbReference type="Pfam" id="PF22148">
    <property type="entry name" value="Fervidolysin_NPro-like"/>
    <property type="match status" value="1"/>
</dbReference>
<evidence type="ECO:0000313" key="3">
    <source>
        <dbReference type="Proteomes" id="UP000199452"/>
    </source>
</evidence>
<feature type="domain" description="Fervidolysin-like N-terminal prodomain" evidence="1">
    <location>
        <begin position="119"/>
        <end position="184"/>
    </location>
</feature>
<name>A0A1G6I4H7_9BACT</name>
<sequence length="241" mass="27465">MKNRYILFTVLLLCIAAIMSFTRSNNSSFYYAYGEKVYLNEQDNRLVVRYNQGKKSDRKQISLFSKLADKLIEWKDDSTCIITVDASERDVFKDEISKQTDVKSCNPVYSINTGLEMGVTDEFLVKFHENVPQAEIEKLHRKFGVKVVKTCELYQLIKVPVGGNVLEIANKYQESGLTRFSQPNFICDVELHQVVPNDPYFINQFSLNNTGQVFTDDHSGTIDADIDAPEAWALTQGNSMS</sequence>
<protein>
    <recommendedName>
        <fullName evidence="1">Fervidolysin-like N-terminal prodomain domain-containing protein</fullName>
    </recommendedName>
</protein>
<dbReference type="OrthoDB" id="1055762at2"/>
<dbReference type="InterPro" id="IPR054399">
    <property type="entry name" value="Fervidolysin-like_N_prodom"/>
</dbReference>
<proteinExistence type="predicted"/>
<organism evidence="2 3">
    <name type="scientific">Williamwhitmania taraxaci</name>
    <dbReference type="NCBI Taxonomy" id="1640674"/>
    <lineage>
        <taxon>Bacteria</taxon>
        <taxon>Pseudomonadati</taxon>
        <taxon>Bacteroidota</taxon>
        <taxon>Bacteroidia</taxon>
        <taxon>Bacteroidales</taxon>
        <taxon>Williamwhitmaniaceae</taxon>
        <taxon>Williamwhitmania</taxon>
    </lineage>
</organism>
<evidence type="ECO:0000313" key="2">
    <source>
        <dbReference type="EMBL" id="SDC01442.1"/>
    </source>
</evidence>
<gene>
    <name evidence="2" type="ORF">SAMN05216323_101457</name>
</gene>
<dbReference type="RefSeq" id="WP_125869777.1">
    <property type="nucleotide sequence ID" value="NZ_FMYP01000014.1"/>
</dbReference>
<keyword evidence="3" id="KW-1185">Reference proteome</keyword>
<dbReference type="STRING" id="1640674.SAMN05216323_101457"/>
<dbReference type="EMBL" id="FMYP01000014">
    <property type="protein sequence ID" value="SDC01442.1"/>
    <property type="molecule type" value="Genomic_DNA"/>
</dbReference>
<dbReference type="Proteomes" id="UP000199452">
    <property type="component" value="Unassembled WGS sequence"/>
</dbReference>
<reference evidence="2 3" key="1">
    <citation type="submission" date="2016-09" db="EMBL/GenBank/DDBJ databases">
        <authorList>
            <person name="Capua I."/>
            <person name="De Benedictis P."/>
            <person name="Joannis T."/>
            <person name="Lombin L.H."/>
            <person name="Cattoli G."/>
        </authorList>
    </citation>
    <scope>NUCLEOTIDE SEQUENCE [LARGE SCALE GENOMIC DNA]</scope>
    <source>
        <strain evidence="2 3">A7P-90m</strain>
    </source>
</reference>